<dbReference type="KEGG" id="hyh:D3Y59_07030"/>
<name>A0A3B7R0G4_9BACT</name>
<keyword evidence="3" id="KW-1185">Reference proteome</keyword>
<feature type="transmembrane region" description="Helical" evidence="1">
    <location>
        <begin position="85"/>
        <end position="105"/>
    </location>
</feature>
<keyword evidence="1" id="KW-0812">Transmembrane</keyword>
<dbReference type="Proteomes" id="UP000262802">
    <property type="component" value="Chromosome"/>
</dbReference>
<keyword evidence="1" id="KW-0472">Membrane</keyword>
<dbReference type="AlphaFoldDB" id="A0A3B7R0G4"/>
<gene>
    <name evidence="2" type="ORF">D3Y59_07030</name>
</gene>
<dbReference type="OrthoDB" id="2868029at2"/>
<keyword evidence="1" id="KW-1133">Transmembrane helix</keyword>
<evidence type="ECO:0000256" key="1">
    <source>
        <dbReference type="SAM" id="Phobius"/>
    </source>
</evidence>
<evidence type="ECO:0000313" key="3">
    <source>
        <dbReference type="Proteomes" id="UP000262802"/>
    </source>
</evidence>
<reference evidence="2 3" key="1">
    <citation type="submission" date="2018-09" db="EMBL/GenBank/DDBJ databases">
        <title>Hymenobacter medium sp. nov., isolated from R2A medium.</title>
        <authorList>
            <person name="Yingchao G."/>
        </authorList>
    </citation>
    <scope>NUCLEOTIDE SEQUENCE [LARGE SCALE GENOMIC DNA]</scope>
    <source>
        <strain evidence="3">sh-6</strain>
    </source>
</reference>
<protein>
    <submittedName>
        <fullName evidence="2">Uncharacterized protein</fullName>
    </submittedName>
</protein>
<feature type="transmembrane region" description="Helical" evidence="1">
    <location>
        <begin position="50"/>
        <end position="73"/>
    </location>
</feature>
<feature type="transmembrane region" description="Helical" evidence="1">
    <location>
        <begin position="9"/>
        <end position="30"/>
    </location>
</feature>
<proteinExistence type="predicted"/>
<organism evidence="2 3">
    <name type="scientific">Hymenobacter oligotrophus</name>
    <dbReference type="NCBI Taxonomy" id="2319843"/>
    <lineage>
        <taxon>Bacteria</taxon>
        <taxon>Pseudomonadati</taxon>
        <taxon>Bacteroidota</taxon>
        <taxon>Cytophagia</taxon>
        <taxon>Cytophagales</taxon>
        <taxon>Hymenobacteraceae</taxon>
        <taxon>Hymenobacter</taxon>
    </lineage>
</organism>
<accession>A0A3B7R0G4</accession>
<evidence type="ECO:0000313" key="2">
    <source>
        <dbReference type="EMBL" id="AYA36830.1"/>
    </source>
</evidence>
<dbReference type="EMBL" id="CP032317">
    <property type="protein sequence ID" value="AYA36830.1"/>
    <property type="molecule type" value="Genomic_DNA"/>
</dbReference>
<dbReference type="RefSeq" id="WP_119444408.1">
    <property type="nucleotide sequence ID" value="NZ_CP032317.1"/>
</dbReference>
<feature type="transmembrane region" description="Helical" evidence="1">
    <location>
        <begin position="111"/>
        <end position="129"/>
    </location>
</feature>
<sequence>MKTLLSERVAAYGILLITSLSVVFHLLVLARVVPSDIVWGGGQKDAQQLLVLESVSIAINLLIWAVVAVRVGWLKLAINATVIRVALWLMVGVFALNTVGNLFSTNRFEKAAFTPVTLLLALFSLRLALGSRLGKQPTTAAQAKA</sequence>